<dbReference type="EMBL" id="JAMYWD010000009">
    <property type="protein sequence ID" value="KAJ4960214.1"/>
    <property type="molecule type" value="Genomic_DNA"/>
</dbReference>
<sequence>MFMSFFVPAVFSSTSSGFDTGILESADEHVESIYGDQLSREKWRSFKSEQSLYFHRSLLSKHSSTQAKRLKGEMNTNVANLVFNLDNHEEVTDILQGIKFLWESQVHTNNRSNSSHGDQVEETRSFKLCFHNRYRDLIINSYLKHVVEEGNDVVVCNRQRRLYTNNSDRNWRGGSSWTHVPFQHRATLRNLAIDPQKK</sequence>
<proteinExistence type="predicted"/>
<evidence type="ECO:0000259" key="1">
    <source>
        <dbReference type="Pfam" id="PF14363"/>
    </source>
</evidence>
<accession>A0A9Q0K1C7</accession>
<dbReference type="OrthoDB" id="1726621at2759"/>
<dbReference type="PANTHER" id="PTHR23070">
    <property type="entry name" value="BCS1 AAA-TYPE ATPASE"/>
    <property type="match status" value="1"/>
</dbReference>
<dbReference type="InterPro" id="IPR050747">
    <property type="entry name" value="Mitochondrial_chaperone_BCS1"/>
</dbReference>
<keyword evidence="3" id="KW-1185">Reference proteome</keyword>
<gene>
    <name evidence="2" type="ORF">NE237_020124</name>
</gene>
<evidence type="ECO:0000313" key="3">
    <source>
        <dbReference type="Proteomes" id="UP001141806"/>
    </source>
</evidence>
<feature type="domain" description="AAA-type ATPase N-terminal" evidence="1">
    <location>
        <begin position="58"/>
        <end position="104"/>
    </location>
</feature>
<dbReference type="InterPro" id="IPR025753">
    <property type="entry name" value="AAA_N_dom"/>
</dbReference>
<name>A0A9Q0K1C7_9MAGN</name>
<dbReference type="Proteomes" id="UP001141806">
    <property type="component" value="Unassembled WGS sequence"/>
</dbReference>
<organism evidence="2 3">
    <name type="scientific">Protea cynaroides</name>
    <dbReference type="NCBI Taxonomy" id="273540"/>
    <lineage>
        <taxon>Eukaryota</taxon>
        <taxon>Viridiplantae</taxon>
        <taxon>Streptophyta</taxon>
        <taxon>Embryophyta</taxon>
        <taxon>Tracheophyta</taxon>
        <taxon>Spermatophyta</taxon>
        <taxon>Magnoliopsida</taxon>
        <taxon>Proteales</taxon>
        <taxon>Proteaceae</taxon>
        <taxon>Protea</taxon>
    </lineage>
</organism>
<reference evidence="2" key="1">
    <citation type="journal article" date="2023" name="Plant J.">
        <title>The genome of the king protea, Protea cynaroides.</title>
        <authorList>
            <person name="Chang J."/>
            <person name="Duong T.A."/>
            <person name="Schoeman C."/>
            <person name="Ma X."/>
            <person name="Roodt D."/>
            <person name="Barker N."/>
            <person name="Li Z."/>
            <person name="Van de Peer Y."/>
            <person name="Mizrachi E."/>
        </authorList>
    </citation>
    <scope>NUCLEOTIDE SEQUENCE</scope>
    <source>
        <tissue evidence="2">Young leaves</tissue>
    </source>
</reference>
<comment type="caution">
    <text evidence="2">The sequence shown here is derived from an EMBL/GenBank/DDBJ whole genome shotgun (WGS) entry which is preliminary data.</text>
</comment>
<dbReference type="Pfam" id="PF14363">
    <property type="entry name" value="AAA_assoc"/>
    <property type="match status" value="1"/>
</dbReference>
<evidence type="ECO:0000313" key="2">
    <source>
        <dbReference type="EMBL" id="KAJ4960214.1"/>
    </source>
</evidence>
<dbReference type="AlphaFoldDB" id="A0A9Q0K1C7"/>
<protein>
    <recommendedName>
        <fullName evidence="1">AAA-type ATPase N-terminal domain-containing protein</fullName>
    </recommendedName>
</protein>